<keyword evidence="9" id="KW-1185">Reference proteome</keyword>
<proteinExistence type="predicted"/>
<dbReference type="EMBL" id="JAFITO010000046">
    <property type="protein sequence ID" value="MBN4068742.1"/>
    <property type="molecule type" value="Genomic_DNA"/>
</dbReference>
<name>A0ABS3AVQ4_9BACT</name>
<accession>A0ABS3AVQ4</accession>
<organism evidence="8 9">
    <name type="scientific">Desulfotalea psychrophila</name>
    <dbReference type="NCBI Taxonomy" id="84980"/>
    <lineage>
        <taxon>Bacteria</taxon>
        <taxon>Pseudomonadati</taxon>
        <taxon>Thermodesulfobacteriota</taxon>
        <taxon>Desulfobulbia</taxon>
        <taxon>Desulfobulbales</taxon>
        <taxon>Desulfocapsaceae</taxon>
        <taxon>Desulfotalea</taxon>
    </lineage>
</organism>
<evidence type="ECO:0000256" key="4">
    <source>
        <dbReference type="ARBA" id="ARBA00022989"/>
    </source>
</evidence>
<dbReference type="InterPro" id="IPR023494">
    <property type="entry name" value="Cyt_c_bgen_Ccs1/CcsB/ResB"/>
</dbReference>
<dbReference type="PANTHER" id="PTHR31566:SF0">
    <property type="entry name" value="CYTOCHROME C BIOGENESIS PROTEIN CCS1, CHLOROPLASTIC"/>
    <property type="match status" value="1"/>
</dbReference>
<evidence type="ECO:0000259" key="7">
    <source>
        <dbReference type="Pfam" id="PF05140"/>
    </source>
</evidence>
<reference evidence="8 9" key="1">
    <citation type="submission" date="2021-02" db="EMBL/GenBank/DDBJ databases">
        <title>Activity-based single-cell genomes from oceanic crustal fluid captures similar information to metagenomic and metatranscriptomic surveys with orders of magnitude less sampling.</title>
        <authorList>
            <person name="D'Angelo T.S."/>
            <person name="Orcutt B.N."/>
        </authorList>
    </citation>
    <scope>NUCLEOTIDE SEQUENCE [LARGE SCALE GENOMIC DNA]</scope>
    <source>
        <strain evidence="8">AH-315-G02</strain>
    </source>
</reference>
<comment type="subcellular location">
    <subcellularLocation>
        <location evidence="1">Membrane</location>
        <topology evidence="1">Multi-pass membrane protein</topology>
    </subcellularLocation>
</comment>
<comment type="caution">
    <text evidence="8">The sequence shown here is derived from an EMBL/GenBank/DDBJ whole genome shotgun (WGS) entry which is preliminary data.</text>
</comment>
<feature type="transmembrane region" description="Helical" evidence="6">
    <location>
        <begin position="161"/>
        <end position="180"/>
    </location>
</feature>
<evidence type="ECO:0000313" key="9">
    <source>
        <dbReference type="Proteomes" id="UP000717534"/>
    </source>
</evidence>
<evidence type="ECO:0000256" key="2">
    <source>
        <dbReference type="ARBA" id="ARBA00022692"/>
    </source>
</evidence>
<feature type="domain" description="ResB-like" evidence="7">
    <location>
        <begin position="359"/>
        <end position="428"/>
    </location>
</feature>
<dbReference type="Proteomes" id="UP000717534">
    <property type="component" value="Unassembled WGS sequence"/>
</dbReference>
<evidence type="ECO:0000313" key="8">
    <source>
        <dbReference type="EMBL" id="MBN4068742.1"/>
    </source>
</evidence>
<gene>
    <name evidence="8" type="ORF">JYU06_04410</name>
</gene>
<dbReference type="Pfam" id="PF05140">
    <property type="entry name" value="ResB"/>
    <property type="match status" value="2"/>
</dbReference>
<feature type="transmembrane region" description="Helical" evidence="6">
    <location>
        <begin position="67"/>
        <end position="85"/>
    </location>
</feature>
<keyword evidence="2 6" id="KW-0812">Transmembrane</keyword>
<keyword evidence="4 6" id="KW-1133">Transmembrane helix</keyword>
<evidence type="ECO:0000256" key="6">
    <source>
        <dbReference type="SAM" id="Phobius"/>
    </source>
</evidence>
<evidence type="ECO:0000256" key="1">
    <source>
        <dbReference type="ARBA" id="ARBA00004141"/>
    </source>
</evidence>
<dbReference type="InterPro" id="IPR007816">
    <property type="entry name" value="ResB-like_domain"/>
</dbReference>
<dbReference type="PANTHER" id="PTHR31566">
    <property type="entry name" value="CYTOCHROME C BIOGENESIS PROTEIN CCS1, CHLOROPLASTIC"/>
    <property type="match status" value="1"/>
</dbReference>
<feature type="transmembrane region" description="Helical" evidence="6">
    <location>
        <begin position="374"/>
        <end position="394"/>
    </location>
</feature>
<keyword evidence="3" id="KW-0201">Cytochrome c-type biogenesis</keyword>
<protein>
    <submittedName>
        <fullName evidence="8">Cytochrome c biogenesis protein ResB</fullName>
    </submittedName>
</protein>
<keyword evidence="5 6" id="KW-0472">Membrane</keyword>
<feature type="domain" description="ResB-like" evidence="7">
    <location>
        <begin position="15"/>
        <end position="350"/>
    </location>
</feature>
<evidence type="ECO:0000256" key="5">
    <source>
        <dbReference type="ARBA" id="ARBA00023136"/>
    </source>
</evidence>
<evidence type="ECO:0000256" key="3">
    <source>
        <dbReference type="ARBA" id="ARBA00022748"/>
    </source>
</evidence>
<sequence>MYKKNPVFRFFSSVELALFTLCLLALTSIIGTVIPQKESMSWYIQNYSESTAKIFQVLSIPDMYNSWWFLGLLGLLSLNLIVCSIDRFPGVWKQVKADNLATDLKRLPKMRLKANWVSSVSEKNLSTALSNTLASNGWKTEQRTRDDALLLFAQKGALSRTGVYIVHASILFIFLGAIIGERYGFKASVMLPEKEETSIVYQTGTGKPIELGFTLRCDRFDIEFYETGMPKTYRSKLIVTENGKVTLEKSIVVNDPLDYKGLTFYQSSYRGYQDFLLTITDQESNIAETVILPFQEQKALTKHNATIGIINAQAMGETITNMKVWFKDDSSPASVFWVDAGDKVTVEREGKTFTIAGKQMYATGLQIAKDPGVWVVYTGCGLMLLGLYVAFFMSHRRIWLLIRKENGETTVLMSGSTNKNKTGFETTFRALSTKLKADT</sequence>